<reference evidence="1 2" key="1">
    <citation type="submission" date="2024-02" db="EMBL/GenBank/DDBJ databases">
        <title>Bacteria isolated from the canopy kelp, Nereocystis luetkeana.</title>
        <authorList>
            <person name="Pfister C.A."/>
            <person name="Younker I.T."/>
            <person name="Light S.H."/>
        </authorList>
    </citation>
    <scope>NUCLEOTIDE SEQUENCE [LARGE SCALE GENOMIC DNA]</scope>
    <source>
        <strain evidence="1 2">TI.4.07</strain>
    </source>
</reference>
<comment type="caution">
    <text evidence="1">The sequence shown here is derived from an EMBL/GenBank/DDBJ whole genome shotgun (WGS) entry which is preliminary data.</text>
</comment>
<accession>A0ABU9G2D8</accession>
<dbReference type="EMBL" id="JBAKAR010000001">
    <property type="protein sequence ID" value="MEL0611895.1"/>
    <property type="molecule type" value="Genomic_DNA"/>
</dbReference>
<dbReference type="Proteomes" id="UP001379949">
    <property type="component" value="Unassembled WGS sequence"/>
</dbReference>
<dbReference type="Gene3D" id="3.90.1150.200">
    <property type="match status" value="1"/>
</dbReference>
<protein>
    <submittedName>
        <fullName evidence="1">DUF1801 domain-containing protein</fullName>
    </submittedName>
</protein>
<evidence type="ECO:0000313" key="2">
    <source>
        <dbReference type="Proteomes" id="UP001379949"/>
    </source>
</evidence>
<gene>
    <name evidence="1" type="ORF">V6242_01955</name>
</gene>
<evidence type="ECO:0000313" key="1">
    <source>
        <dbReference type="EMBL" id="MEL0611895.1"/>
    </source>
</evidence>
<keyword evidence="2" id="KW-1185">Reference proteome</keyword>
<dbReference type="RefSeq" id="WP_341562423.1">
    <property type="nucleotide sequence ID" value="NZ_JBAKAQ010000001.1"/>
</dbReference>
<dbReference type="SUPFAM" id="SSF159888">
    <property type="entry name" value="YdhG-like"/>
    <property type="match status" value="1"/>
</dbReference>
<organism evidence="1 2">
    <name type="scientific">Marinomonas arenicola</name>
    <dbReference type="NCBI Taxonomy" id="569601"/>
    <lineage>
        <taxon>Bacteria</taxon>
        <taxon>Pseudomonadati</taxon>
        <taxon>Pseudomonadota</taxon>
        <taxon>Gammaproteobacteria</taxon>
        <taxon>Oceanospirillales</taxon>
        <taxon>Oceanospirillaceae</taxon>
        <taxon>Marinomonas</taxon>
    </lineage>
</organism>
<proteinExistence type="predicted"/>
<sequence length="131" mass="15123">MMTLPINTFVDSYIEHASASMRADLHEVLAIMRLIAPHAELSFELGIPYFQQDSDLLFGVAARENHLCIYFDDTSEFYSFAERLNHAQFGENCLTFHHLHDININVFAELLSQIKVHSIKRGRDRLAHLLH</sequence>
<name>A0ABU9G2D8_9GAMM</name>